<proteinExistence type="predicted"/>
<gene>
    <name evidence="2" type="ORF">SAMN04515671_2072</name>
</gene>
<protein>
    <submittedName>
        <fullName evidence="2">Uncharacterized protein</fullName>
    </submittedName>
</protein>
<dbReference type="Proteomes" id="UP000198741">
    <property type="component" value="Chromosome I"/>
</dbReference>
<evidence type="ECO:0000313" key="3">
    <source>
        <dbReference type="Proteomes" id="UP000198741"/>
    </source>
</evidence>
<keyword evidence="1" id="KW-0472">Membrane</keyword>
<evidence type="ECO:0000313" key="2">
    <source>
        <dbReference type="EMBL" id="SDO82487.1"/>
    </source>
</evidence>
<keyword evidence="3" id="KW-1185">Reference proteome</keyword>
<reference evidence="2 3" key="1">
    <citation type="submission" date="2016-10" db="EMBL/GenBank/DDBJ databases">
        <authorList>
            <person name="de Groot N.N."/>
        </authorList>
    </citation>
    <scope>NUCLEOTIDE SEQUENCE [LARGE SCALE GENOMIC DNA]</scope>
    <source>
        <strain evidence="3">P4-7,KCTC 19426,CECT 7604</strain>
    </source>
</reference>
<name>A0A1H0MQ37_9ACTN</name>
<keyword evidence="1" id="KW-0812">Transmembrane</keyword>
<organism evidence="2 3">
    <name type="scientific">Nakamurella panacisegetis</name>
    <dbReference type="NCBI Taxonomy" id="1090615"/>
    <lineage>
        <taxon>Bacteria</taxon>
        <taxon>Bacillati</taxon>
        <taxon>Actinomycetota</taxon>
        <taxon>Actinomycetes</taxon>
        <taxon>Nakamurellales</taxon>
        <taxon>Nakamurellaceae</taxon>
        <taxon>Nakamurella</taxon>
    </lineage>
</organism>
<accession>A0A1H0MQ37</accession>
<keyword evidence="1" id="KW-1133">Transmembrane helix</keyword>
<feature type="transmembrane region" description="Helical" evidence="1">
    <location>
        <begin position="64"/>
        <end position="80"/>
    </location>
</feature>
<evidence type="ECO:0000256" key="1">
    <source>
        <dbReference type="SAM" id="Phobius"/>
    </source>
</evidence>
<sequence>MRTGPEEAWETRDATTIGAVAPSRQPGAKKPPAPKYDRLLAVVIWLVTGLLAGLAIGIFTGHGWLWLIVGALAGIVLALWRTKPEQPIEPD</sequence>
<dbReference type="AlphaFoldDB" id="A0A1H0MQ37"/>
<feature type="transmembrane region" description="Helical" evidence="1">
    <location>
        <begin position="39"/>
        <end position="58"/>
    </location>
</feature>
<dbReference type="EMBL" id="LT629710">
    <property type="protein sequence ID" value="SDO82487.1"/>
    <property type="molecule type" value="Genomic_DNA"/>
</dbReference>
<dbReference type="STRING" id="1090615.SAMN04515671_2072"/>